<dbReference type="AlphaFoldDB" id="A0A3B1CR61"/>
<name>A0A3B1CR61_9ZZZZ</name>
<organism evidence="1">
    <name type="scientific">hydrothermal vent metagenome</name>
    <dbReference type="NCBI Taxonomy" id="652676"/>
    <lineage>
        <taxon>unclassified sequences</taxon>
        <taxon>metagenomes</taxon>
        <taxon>ecological metagenomes</taxon>
    </lineage>
</organism>
<accession>A0A3B1CR61</accession>
<dbReference type="EMBL" id="UOGF01000065">
    <property type="protein sequence ID" value="VAX30822.1"/>
    <property type="molecule type" value="Genomic_DNA"/>
</dbReference>
<protein>
    <recommendedName>
        <fullName evidence="2">Intracellular proteinase inhibitor BsuPI domain-containing protein</fullName>
    </recommendedName>
</protein>
<evidence type="ECO:0008006" key="2">
    <source>
        <dbReference type="Google" id="ProtNLM"/>
    </source>
</evidence>
<gene>
    <name evidence="1" type="ORF">MNBD_NITROSPIRAE01-1812</name>
</gene>
<sequence>MMHRIIIGLWILAFSLFPLQAVQVLADEYGRTGSLVAFIESDKRKYDVGEPIYITVSLTNHTTVSLIINKRLNPLLDLQWDLFYETLGGNLSMKESPPIDLNTDDFMRLEVNEELGKRFEDLSVMVDAPLKPGRYAIRLTYRNEEKPKGDETWAGLTVTNLLWIEIKPSKKI</sequence>
<evidence type="ECO:0000313" key="1">
    <source>
        <dbReference type="EMBL" id="VAX30822.1"/>
    </source>
</evidence>
<proteinExistence type="predicted"/>
<reference evidence="1" key="1">
    <citation type="submission" date="2018-06" db="EMBL/GenBank/DDBJ databases">
        <authorList>
            <person name="Zhirakovskaya E."/>
        </authorList>
    </citation>
    <scope>NUCLEOTIDE SEQUENCE</scope>
</reference>